<dbReference type="SUPFAM" id="SSF47473">
    <property type="entry name" value="EF-hand"/>
    <property type="match status" value="1"/>
</dbReference>
<feature type="domain" description="EF-hand" evidence="3">
    <location>
        <begin position="20"/>
        <end position="55"/>
    </location>
</feature>
<dbReference type="PROSITE" id="PS50222">
    <property type="entry name" value="EF_HAND_2"/>
    <property type="match status" value="3"/>
</dbReference>
<dbReference type="AlphaFoldDB" id="A0A4E0R922"/>
<dbReference type="EMBL" id="JXXN02002602">
    <property type="protein sequence ID" value="THD22674.1"/>
    <property type="molecule type" value="Genomic_DNA"/>
</dbReference>
<dbReference type="GO" id="GO:0005509">
    <property type="term" value="F:calcium ion binding"/>
    <property type="evidence" value="ECO:0007669"/>
    <property type="project" value="InterPro"/>
</dbReference>
<dbReference type="Proteomes" id="UP000230066">
    <property type="component" value="Unassembled WGS sequence"/>
</dbReference>
<evidence type="ECO:0000256" key="1">
    <source>
        <dbReference type="ARBA" id="ARBA00022737"/>
    </source>
</evidence>
<gene>
    <name evidence="4" type="ORF">D915_006608</name>
</gene>
<dbReference type="PROSITE" id="PS00018">
    <property type="entry name" value="EF_HAND_1"/>
    <property type="match status" value="3"/>
</dbReference>
<feature type="domain" description="EF-hand" evidence="3">
    <location>
        <begin position="95"/>
        <end position="130"/>
    </location>
</feature>
<evidence type="ECO:0000313" key="4">
    <source>
        <dbReference type="EMBL" id="THD22674.1"/>
    </source>
</evidence>
<evidence type="ECO:0000256" key="2">
    <source>
        <dbReference type="ARBA" id="ARBA00022837"/>
    </source>
</evidence>
<accession>A0A4E0R922</accession>
<reference evidence="4" key="1">
    <citation type="submission" date="2019-03" db="EMBL/GenBank/DDBJ databases">
        <title>Improved annotation for the trematode Fasciola hepatica.</title>
        <authorList>
            <person name="Choi Y.-J."/>
            <person name="Martin J."/>
            <person name="Mitreva M."/>
        </authorList>
    </citation>
    <scope>NUCLEOTIDE SEQUENCE [LARGE SCALE GENOMIC DNA]</scope>
</reference>
<evidence type="ECO:0000259" key="3">
    <source>
        <dbReference type="PROSITE" id="PS50222"/>
    </source>
</evidence>
<sequence>MFPLNHSAKRSPRELGLTARELQEFEMAFAMLDKNKSGLIEKKELGKALEAIGEHPSSRELNDIYQVIESLGHSKKIGFEEFCEFMKQYGRTKSVRQSKLREVFQKMDHDGNGKLERHEIRHVLTASGFPVNTEEVERIMSIVDRNGDGYIDYDEFVILLTK</sequence>
<feature type="domain" description="EF-hand" evidence="3">
    <location>
        <begin position="131"/>
        <end position="162"/>
    </location>
</feature>
<evidence type="ECO:0000313" key="5">
    <source>
        <dbReference type="Proteomes" id="UP000230066"/>
    </source>
</evidence>
<dbReference type="Gene3D" id="1.10.238.10">
    <property type="entry name" value="EF-hand"/>
    <property type="match status" value="2"/>
</dbReference>
<name>A0A4E0R922_FASHE</name>
<keyword evidence="1" id="KW-0677">Repeat</keyword>
<keyword evidence="5" id="KW-1185">Reference proteome</keyword>
<dbReference type="PANTHER" id="PTHR23048">
    <property type="entry name" value="MYOSIN LIGHT CHAIN 1, 3"/>
    <property type="match status" value="1"/>
</dbReference>
<proteinExistence type="predicted"/>
<dbReference type="FunFam" id="1.10.238.10:FF:000178">
    <property type="entry name" value="Calmodulin-2 A"/>
    <property type="match status" value="1"/>
</dbReference>
<organism evidence="4 5">
    <name type="scientific">Fasciola hepatica</name>
    <name type="common">Liver fluke</name>
    <dbReference type="NCBI Taxonomy" id="6192"/>
    <lineage>
        <taxon>Eukaryota</taxon>
        <taxon>Metazoa</taxon>
        <taxon>Spiralia</taxon>
        <taxon>Lophotrochozoa</taxon>
        <taxon>Platyhelminthes</taxon>
        <taxon>Trematoda</taxon>
        <taxon>Digenea</taxon>
        <taxon>Plagiorchiida</taxon>
        <taxon>Echinostomata</taxon>
        <taxon>Echinostomatoidea</taxon>
        <taxon>Fasciolidae</taxon>
        <taxon>Fasciola</taxon>
    </lineage>
</organism>
<dbReference type="InterPro" id="IPR018247">
    <property type="entry name" value="EF_Hand_1_Ca_BS"/>
</dbReference>
<dbReference type="SMART" id="SM00054">
    <property type="entry name" value="EFh"/>
    <property type="match status" value="3"/>
</dbReference>
<dbReference type="InterPro" id="IPR002048">
    <property type="entry name" value="EF_hand_dom"/>
</dbReference>
<dbReference type="PANTHER" id="PTHR23048:SF0">
    <property type="entry name" value="CALMODULIN LIKE 3"/>
    <property type="match status" value="1"/>
</dbReference>
<dbReference type="InterPro" id="IPR050230">
    <property type="entry name" value="CALM/Myosin/TropC-like"/>
</dbReference>
<dbReference type="Pfam" id="PF13499">
    <property type="entry name" value="EF-hand_7"/>
    <property type="match status" value="2"/>
</dbReference>
<protein>
    <recommendedName>
        <fullName evidence="3">EF-hand domain-containing protein</fullName>
    </recommendedName>
</protein>
<dbReference type="InterPro" id="IPR011992">
    <property type="entry name" value="EF-hand-dom_pair"/>
</dbReference>
<keyword evidence="2" id="KW-0106">Calcium</keyword>
<comment type="caution">
    <text evidence="4">The sequence shown here is derived from an EMBL/GenBank/DDBJ whole genome shotgun (WGS) entry which is preliminary data.</text>
</comment>
<dbReference type="GO" id="GO:0016460">
    <property type="term" value="C:myosin II complex"/>
    <property type="evidence" value="ECO:0007669"/>
    <property type="project" value="TreeGrafter"/>
</dbReference>